<reference evidence="1" key="1">
    <citation type="journal article" date="2014" name="Front. Microbiol.">
        <title>High frequency of phylogenetically diverse reductive dehalogenase-homologous genes in deep subseafloor sedimentary metagenomes.</title>
        <authorList>
            <person name="Kawai M."/>
            <person name="Futagami T."/>
            <person name="Toyoda A."/>
            <person name="Takaki Y."/>
            <person name="Nishi S."/>
            <person name="Hori S."/>
            <person name="Arai W."/>
            <person name="Tsubouchi T."/>
            <person name="Morono Y."/>
            <person name="Uchiyama I."/>
            <person name="Ito T."/>
            <person name="Fujiyama A."/>
            <person name="Inagaki F."/>
            <person name="Takami H."/>
        </authorList>
    </citation>
    <scope>NUCLEOTIDE SEQUENCE</scope>
    <source>
        <strain evidence="1">Expedition CK06-06</strain>
    </source>
</reference>
<accession>X1TIX9</accession>
<sequence>MHKRGLSGVVVALILVLLALVAAGILWFVIKNIVESGTEKITLGSFFLDLQIQKVKIERDQIKVTVKRGSEAEETEITAIAFIISDGENSETIKRETALGELEIRTFTISSSEFADITIVKEISIAPGITSNDGKEKFGREVDTISDKDSKELTLENQWWTKNPEEIKILIIEKQGETGWINEINSLGYSTETKDSINSKEELENYLSSLGENERPDIIACIKTAWSCSKYNLLI</sequence>
<gene>
    <name evidence="1" type="ORF">S12H4_26116</name>
</gene>
<feature type="non-terminal residue" evidence="1">
    <location>
        <position position="235"/>
    </location>
</feature>
<name>X1TIX9_9ZZZZ</name>
<dbReference type="EMBL" id="BARW01014789">
    <property type="protein sequence ID" value="GAI79964.1"/>
    <property type="molecule type" value="Genomic_DNA"/>
</dbReference>
<evidence type="ECO:0000313" key="1">
    <source>
        <dbReference type="EMBL" id="GAI79964.1"/>
    </source>
</evidence>
<comment type="caution">
    <text evidence="1">The sequence shown here is derived from an EMBL/GenBank/DDBJ whole genome shotgun (WGS) entry which is preliminary data.</text>
</comment>
<proteinExistence type="predicted"/>
<protein>
    <submittedName>
        <fullName evidence="1">Uncharacterized protein</fullName>
    </submittedName>
</protein>
<organism evidence="1">
    <name type="scientific">marine sediment metagenome</name>
    <dbReference type="NCBI Taxonomy" id="412755"/>
    <lineage>
        <taxon>unclassified sequences</taxon>
        <taxon>metagenomes</taxon>
        <taxon>ecological metagenomes</taxon>
    </lineage>
</organism>
<dbReference type="AlphaFoldDB" id="X1TIX9"/>